<keyword evidence="5 10" id="KW-0269">Exonuclease</keyword>
<comment type="caution">
    <text evidence="10">The sequence shown here is derived from an EMBL/GenBank/DDBJ whole genome shotgun (WGS) entry which is preliminary data.</text>
</comment>
<dbReference type="EMBL" id="JAMFLX010000011">
    <property type="protein sequence ID" value="MCL6270171.1"/>
    <property type="molecule type" value="Genomic_DNA"/>
</dbReference>
<evidence type="ECO:0000259" key="7">
    <source>
        <dbReference type="Pfam" id="PF01368"/>
    </source>
</evidence>
<evidence type="ECO:0000259" key="9">
    <source>
        <dbReference type="Pfam" id="PF17768"/>
    </source>
</evidence>
<evidence type="ECO:0000313" key="10">
    <source>
        <dbReference type="EMBL" id="MCL6270171.1"/>
    </source>
</evidence>
<dbReference type="PANTHER" id="PTHR30255">
    <property type="entry name" value="SINGLE-STRANDED-DNA-SPECIFIC EXONUCLEASE RECJ"/>
    <property type="match status" value="1"/>
</dbReference>
<sequence length="584" mass="63960">MSVTITRRAISDETSSHSLAGNLPSLLKRIYLSRGVSDDKELQRSLKNLESWQSLKGISEAAALMADAVISGQRILIVGDFDADGATSSALGTLALRAMGAAWVDFLVPNRFEYGYGLSPDIVEVAKNSRPDLLVTVDNGISSIEGVKAAKEAGIKVLITDHHLAGEVLPEADAIVNPNQPGCEFPCKSTAGVGVIFYVLCALRTELDRRGWFVPPREKPNMASFLDLVALGTVADVVGLDSNNRIFVHQGIGRIRAGKARPGILALAEVSRRDPARLAAPDLGFALAPRLNAAGRLDDMSLGIELLITEDPNHARHLASQLDGLNQERRDIEDSMKEEALRDLARLKLDNTVDGNTNALPWGVCLFQDDWHQGVIGILASRVKEKMHRPVIAFAPGNESEIKGSARSIPGFHIRDALEAISTKFPGLILKFGGHAMAAGLSLKEKDYQTFSDAFDQEARRLLVKAQLEASLMTDGELSLTDLNLDTAEMLREAGPWGQNFPEPVFDGVFDLQEQRLLGGKHLKMMVVPEQGSDWIDGICFNVDSRRWPDTSVRKVRLVYRLDVNEFRGRRSVQLMIEHLEPLS</sequence>
<dbReference type="GO" id="GO:0004527">
    <property type="term" value="F:exonuclease activity"/>
    <property type="evidence" value="ECO:0007669"/>
    <property type="project" value="UniProtKB-KW"/>
</dbReference>
<dbReference type="InterPro" id="IPR003156">
    <property type="entry name" value="DHHA1_dom"/>
</dbReference>
<keyword evidence="3" id="KW-0540">Nuclease</keyword>
<feature type="coiled-coil region" evidence="6">
    <location>
        <begin position="315"/>
        <end position="342"/>
    </location>
</feature>
<dbReference type="Pfam" id="PF02272">
    <property type="entry name" value="DHHA1"/>
    <property type="match status" value="1"/>
</dbReference>
<gene>
    <name evidence="10" type="primary">recJ</name>
    <name evidence="10" type="ORF">M3P05_09520</name>
</gene>
<dbReference type="Pfam" id="PF17768">
    <property type="entry name" value="RecJ_OB"/>
    <property type="match status" value="1"/>
</dbReference>
<evidence type="ECO:0000259" key="8">
    <source>
        <dbReference type="Pfam" id="PF02272"/>
    </source>
</evidence>
<evidence type="ECO:0000256" key="6">
    <source>
        <dbReference type="SAM" id="Coils"/>
    </source>
</evidence>
<evidence type="ECO:0000256" key="2">
    <source>
        <dbReference type="ARBA" id="ARBA00019841"/>
    </source>
</evidence>
<organism evidence="10 11">
    <name type="scientific">Parendozoicomonas callyspongiae</name>
    <dbReference type="NCBI Taxonomy" id="2942213"/>
    <lineage>
        <taxon>Bacteria</taxon>
        <taxon>Pseudomonadati</taxon>
        <taxon>Pseudomonadota</taxon>
        <taxon>Gammaproteobacteria</taxon>
        <taxon>Oceanospirillales</taxon>
        <taxon>Endozoicomonadaceae</taxon>
        <taxon>Parendozoicomonas</taxon>
    </lineage>
</organism>
<dbReference type="InterPro" id="IPR051673">
    <property type="entry name" value="SSDNA_exonuclease_RecJ"/>
</dbReference>
<dbReference type="Proteomes" id="UP001203338">
    <property type="component" value="Unassembled WGS sequence"/>
</dbReference>
<dbReference type="Pfam" id="PF01368">
    <property type="entry name" value="DHH"/>
    <property type="match status" value="1"/>
</dbReference>
<evidence type="ECO:0000256" key="5">
    <source>
        <dbReference type="ARBA" id="ARBA00022839"/>
    </source>
</evidence>
<reference evidence="10 11" key="1">
    <citation type="submission" date="2022-05" db="EMBL/GenBank/DDBJ databases">
        <authorList>
            <person name="Park J.-S."/>
        </authorList>
    </citation>
    <scope>NUCLEOTIDE SEQUENCE [LARGE SCALE GENOMIC DNA]</scope>
    <source>
        <strain evidence="10 11">2012CJ34-2</strain>
    </source>
</reference>
<feature type="domain" description="RecJ OB" evidence="9">
    <location>
        <begin position="474"/>
        <end position="579"/>
    </location>
</feature>
<evidence type="ECO:0000256" key="1">
    <source>
        <dbReference type="ARBA" id="ARBA00005915"/>
    </source>
</evidence>
<dbReference type="Gene3D" id="3.90.1640.30">
    <property type="match status" value="1"/>
</dbReference>
<accession>A0ABT0PFY5</accession>
<dbReference type="Gene3D" id="3.10.310.30">
    <property type="match status" value="1"/>
</dbReference>
<name>A0ABT0PFY5_9GAMM</name>
<evidence type="ECO:0000256" key="3">
    <source>
        <dbReference type="ARBA" id="ARBA00022722"/>
    </source>
</evidence>
<proteinExistence type="inferred from homology"/>
<evidence type="ECO:0000313" key="11">
    <source>
        <dbReference type="Proteomes" id="UP001203338"/>
    </source>
</evidence>
<dbReference type="InterPro" id="IPR041122">
    <property type="entry name" value="RecJ_OB"/>
</dbReference>
<evidence type="ECO:0000256" key="4">
    <source>
        <dbReference type="ARBA" id="ARBA00022801"/>
    </source>
</evidence>
<dbReference type="InterPro" id="IPR001667">
    <property type="entry name" value="DDH_dom"/>
</dbReference>
<keyword evidence="4" id="KW-0378">Hydrolase</keyword>
<dbReference type="PANTHER" id="PTHR30255:SF2">
    <property type="entry name" value="SINGLE-STRANDED-DNA-SPECIFIC EXONUCLEASE RECJ"/>
    <property type="match status" value="1"/>
</dbReference>
<feature type="domain" description="DHHA1" evidence="8">
    <location>
        <begin position="367"/>
        <end position="459"/>
    </location>
</feature>
<dbReference type="SUPFAM" id="SSF64182">
    <property type="entry name" value="DHH phosphoesterases"/>
    <property type="match status" value="1"/>
</dbReference>
<feature type="domain" description="DDH" evidence="7">
    <location>
        <begin position="74"/>
        <end position="233"/>
    </location>
</feature>
<dbReference type="RefSeq" id="WP_249699337.1">
    <property type="nucleotide sequence ID" value="NZ_JAMFLX010000011.1"/>
</dbReference>
<dbReference type="InterPro" id="IPR038763">
    <property type="entry name" value="DHH_sf"/>
</dbReference>
<dbReference type="InterPro" id="IPR004610">
    <property type="entry name" value="RecJ"/>
</dbReference>
<keyword evidence="6" id="KW-0175">Coiled coil</keyword>
<comment type="similarity">
    <text evidence="1">Belongs to the RecJ family.</text>
</comment>
<protein>
    <recommendedName>
        <fullName evidence="2">Single-stranded-DNA-specific exonuclease RecJ</fullName>
    </recommendedName>
</protein>
<dbReference type="NCBIfam" id="TIGR00644">
    <property type="entry name" value="recJ"/>
    <property type="match status" value="1"/>
</dbReference>
<keyword evidence="11" id="KW-1185">Reference proteome</keyword>